<comment type="caution">
    <text evidence="1">The sequence shown here is derived from an EMBL/GenBank/DDBJ whole genome shotgun (WGS) entry which is preliminary data.</text>
</comment>
<evidence type="ECO:0000313" key="1">
    <source>
        <dbReference type="EMBL" id="CAG8796072.1"/>
    </source>
</evidence>
<gene>
    <name evidence="1" type="ORF">GMARGA_LOCUS22119</name>
</gene>
<keyword evidence="2" id="KW-1185">Reference proteome</keyword>
<sequence>NIDLDEELNTDEFLQELKRRVEIEASLFSGLNNVVEYSLLDKRFSEYYGFTQEEVDDLLTKVPNIVSKNDIKD</sequence>
<protein>
    <submittedName>
        <fullName evidence="1">18462_t:CDS:1</fullName>
    </submittedName>
</protein>
<name>A0ABN7VS00_GIGMA</name>
<feature type="non-terminal residue" evidence="1">
    <location>
        <position position="1"/>
    </location>
</feature>
<dbReference type="EMBL" id="CAJVQB010021052">
    <property type="protein sequence ID" value="CAG8796072.1"/>
    <property type="molecule type" value="Genomic_DNA"/>
</dbReference>
<organism evidence="1 2">
    <name type="scientific">Gigaspora margarita</name>
    <dbReference type="NCBI Taxonomy" id="4874"/>
    <lineage>
        <taxon>Eukaryota</taxon>
        <taxon>Fungi</taxon>
        <taxon>Fungi incertae sedis</taxon>
        <taxon>Mucoromycota</taxon>
        <taxon>Glomeromycotina</taxon>
        <taxon>Glomeromycetes</taxon>
        <taxon>Diversisporales</taxon>
        <taxon>Gigasporaceae</taxon>
        <taxon>Gigaspora</taxon>
    </lineage>
</organism>
<accession>A0ABN7VS00</accession>
<reference evidence="1 2" key="1">
    <citation type="submission" date="2021-06" db="EMBL/GenBank/DDBJ databases">
        <authorList>
            <person name="Kallberg Y."/>
            <person name="Tangrot J."/>
            <person name="Rosling A."/>
        </authorList>
    </citation>
    <scope>NUCLEOTIDE SEQUENCE [LARGE SCALE GENOMIC DNA]</scope>
    <source>
        <strain evidence="1 2">120-4 pot B 10/14</strain>
    </source>
</reference>
<evidence type="ECO:0000313" key="2">
    <source>
        <dbReference type="Proteomes" id="UP000789901"/>
    </source>
</evidence>
<proteinExistence type="predicted"/>
<dbReference type="Proteomes" id="UP000789901">
    <property type="component" value="Unassembled WGS sequence"/>
</dbReference>